<feature type="transmembrane region" description="Helical" evidence="10">
    <location>
        <begin position="736"/>
        <end position="753"/>
    </location>
</feature>
<feature type="transmembrane region" description="Helical" evidence="10">
    <location>
        <begin position="1440"/>
        <end position="1458"/>
    </location>
</feature>
<keyword evidence="4 10" id="KW-0812">Transmembrane</keyword>
<keyword evidence="8 10" id="KW-0472">Membrane</keyword>
<dbReference type="InterPro" id="IPR029481">
    <property type="entry name" value="ABC_trans_N"/>
</dbReference>
<feature type="compositionally biased region" description="Low complexity" evidence="9">
    <location>
        <begin position="790"/>
        <end position="803"/>
    </location>
</feature>
<dbReference type="FunFam" id="3.40.50.300:FF:000054">
    <property type="entry name" value="ABC multidrug transporter atrF"/>
    <property type="match status" value="1"/>
</dbReference>
<feature type="transmembrane region" description="Helical" evidence="10">
    <location>
        <begin position="1160"/>
        <end position="1180"/>
    </location>
</feature>
<evidence type="ECO:0000313" key="12">
    <source>
        <dbReference type="EMBL" id="KXJ86959.1"/>
    </source>
</evidence>
<gene>
    <name evidence="12" type="ORF">Micbo1qcDRAFT_33428</name>
</gene>
<name>A0A136IQH1_9PEZI</name>
<evidence type="ECO:0000256" key="2">
    <source>
        <dbReference type="ARBA" id="ARBA00006012"/>
    </source>
</evidence>
<evidence type="ECO:0000256" key="4">
    <source>
        <dbReference type="ARBA" id="ARBA00022692"/>
    </source>
</evidence>
<dbReference type="InterPro" id="IPR003593">
    <property type="entry name" value="AAA+_ATPase"/>
</dbReference>
<dbReference type="Proteomes" id="UP000070501">
    <property type="component" value="Unassembled WGS sequence"/>
</dbReference>
<comment type="similarity">
    <text evidence="2">Belongs to the ABC transporter superfamily. ABCG family. PDR (TC 3.A.1.205) subfamily.</text>
</comment>
<accession>A0A136IQH1</accession>
<feature type="transmembrane region" description="Helical" evidence="10">
    <location>
        <begin position="593"/>
        <end position="615"/>
    </location>
</feature>
<evidence type="ECO:0000256" key="8">
    <source>
        <dbReference type="ARBA" id="ARBA00023136"/>
    </source>
</evidence>
<reference evidence="13" key="1">
    <citation type="submission" date="2016-02" db="EMBL/GenBank/DDBJ databases">
        <title>Draft genome sequence of Microdochium bolleyi, a fungal endophyte of beachgrass.</title>
        <authorList>
            <consortium name="DOE Joint Genome Institute"/>
            <person name="David A.S."/>
            <person name="May G."/>
            <person name="Haridas S."/>
            <person name="Lim J."/>
            <person name="Wang M."/>
            <person name="Labutti K."/>
            <person name="Lipzen A."/>
            <person name="Barry K."/>
            <person name="Grigoriev I.V."/>
        </authorList>
    </citation>
    <scope>NUCLEOTIDE SEQUENCE [LARGE SCALE GENOMIC DNA]</scope>
    <source>
        <strain evidence="13">J235TASD1</strain>
    </source>
</reference>
<evidence type="ECO:0000256" key="10">
    <source>
        <dbReference type="SAM" id="Phobius"/>
    </source>
</evidence>
<dbReference type="STRING" id="196109.A0A136IQH1"/>
<dbReference type="InterPro" id="IPR027417">
    <property type="entry name" value="P-loop_NTPase"/>
</dbReference>
<keyword evidence="3" id="KW-0813">Transport</keyword>
<feature type="transmembrane region" description="Helical" evidence="10">
    <location>
        <begin position="479"/>
        <end position="500"/>
    </location>
</feature>
<feature type="transmembrane region" description="Helical" evidence="10">
    <location>
        <begin position="1315"/>
        <end position="1336"/>
    </location>
</feature>
<evidence type="ECO:0000256" key="9">
    <source>
        <dbReference type="SAM" id="MobiDB-lite"/>
    </source>
</evidence>
<evidence type="ECO:0000256" key="1">
    <source>
        <dbReference type="ARBA" id="ARBA00004141"/>
    </source>
</evidence>
<dbReference type="GO" id="GO:0005524">
    <property type="term" value="F:ATP binding"/>
    <property type="evidence" value="ECO:0007669"/>
    <property type="project" value="UniProtKB-KW"/>
</dbReference>
<comment type="subcellular location">
    <subcellularLocation>
        <location evidence="1">Membrane</location>
        <topology evidence="1">Multi-pass membrane protein</topology>
    </subcellularLocation>
</comment>
<evidence type="ECO:0000259" key="11">
    <source>
        <dbReference type="PROSITE" id="PS50893"/>
    </source>
</evidence>
<dbReference type="InterPro" id="IPR017871">
    <property type="entry name" value="ABC_transporter-like_CS"/>
</dbReference>
<feature type="region of interest" description="Disordered" evidence="9">
    <location>
        <begin position="775"/>
        <end position="813"/>
    </location>
</feature>
<feature type="domain" description="ABC transporter" evidence="11">
    <location>
        <begin position="821"/>
        <end position="1064"/>
    </location>
</feature>
<dbReference type="CDD" id="cd03232">
    <property type="entry name" value="ABCG_PDR_domain2"/>
    <property type="match status" value="1"/>
</dbReference>
<feature type="domain" description="ABC transporter" evidence="11">
    <location>
        <begin position="120"/>
        <end position="375"/>
    </location>
</feature>
<keyword evidence="7 10" id="KW-1133">Transmembrane helix</keyword>
<dbReference type="Pfam" id="PF14510">
    <property type="entry name" value="ABC_trans_N"/>
    <property type="match status" value="1"/>
</dbReference>
<proteinExistence type="inferred from homology"/>
<dbReference type="PANTHER" id="PTHR19241">
    <property type="entry name" value="ATP-BINDING CASSETTE TRANSPORTER"/>
    <property type="match status" value="1"/>
</dbReference>
<evidence type="ECO:0000256" key="5">
    <source>
        <dbReference type="ARBA" id="ARBA00022741"/>
    </source>
</evidence>
<feature type="transmembrane region" description="Helical" evidence="10">
    <location>
        <begin position="627"/>
        <end position="650"/>
    </location>
</feature>
<dbReference type="PROSITE" id="PS50893">
    <property type="entry name" value="ABC_TRANSPORTER_2"/>
    <property type="match status" value="2"/>
</dbReference>
<feature type="transmembrane region" description="Helical" evidence="10">
    <location>
        <begin position="1283"/>
        <end position="1308"/>
    </location>
</feature>
<dbReference type="EMBL" id="KQ964265">
    <property type="protein sequence ID" value="KXJ86959.1"/>
    <property type="molecule type" value="Genomic_DNA"/>
</dbReference>
<evidence type="ECO:0000256" key="3">
    <source>
        <dbReference type="ARBA" id="ARBA00022448"/>
    </source>
</evidence>
<feature type="transmembrane region" description="Helical" evidence="10">
    <location>
        <begin position="1236"/>
        <end position="1263"/>
    </location>
</feature>
<dbReference type="GO" id="GO:0140359">
    <property type="term" value="F:ABC-type transporter activity"/>
    <property type="evidence" value="ECO:0007669"/>
    <property type="project" value="InterPro"/>
</dbReference>
<dbReference type="FunCoup" id="A0A136IQH1">
    <property type="interactions" value="354"/>
</dbReference>
<feature type="transmembrane region" description="Helical" evidence="10">
    <location>
        <begin position="520"/>
        <end position="541"/>
    </location>
</feature>
<sequence length="1470" mass="162994">MSPILDGHATPAKLCPDNEMQSAVDLDIELRDLALRATTTTPSTPEGQWRQVLYPERGSSLDPQSPTFNGRLWVKTFVDLYNQNLPARPRSLGVAFRDLTVHGSASGSQHQSSAGNIFLSAAESVARRLGGVRQAKQVTILKDFEGVLDAGELLLVLGPPGSGCSTLLKTLAGETAGLRISSTTNWNYRGIDANHVRTRFRGDVLYNSEIDTHLAHLTVGETLRFAASTRPVRNVPSDVSPARVNSMLCDVVMSVFGISHTVNTRVGDDFVRGVSGGERKRVSIAESALTGARLQCWDNSTRGLDSANAVRFCQSLRDQAEILDIAAAVAIYQAPQSAYDMFDRVTLLYKGRQIFFGKISEAASYFENLGFERPARQTTPDFLTSMTSASERVVRPGFAHQVPKTPDEFAARWKTSKERQALLDEIQTYQEKHPRDERSLEYKQSRVADQQKHMRSGSAYLISFTEQVKLNIWRAYRRLLADPFFTIASMLYNLVMAIMLGSMFLDMKVDASTFYYRGGIIFFALLFNAFASQLEVLTVYAERPVIEKHNRYTLYRQSSQAIASFLMDLPYKTANMLVFNATIYFMTNLRREAGAFFFFCLTSYLTTLVMSALFRTLAYVTRTPAQAMVPSSLLSLGLMIYTGFCIPPSYLPDWSHWMMYINPLAYAFEALMANEFHGRDFPCSNMVPRGPGYETVPADSQICSSVGAETGRDFVNGDRYLAISFGYLNENKWRNIGILCGFLVGLFFVYAIAAETAKPPRSKGEVLVFRRGKDSPGATGMATGNDVESQHQSAEASRSSRASTLEKISAQDQPKEERPIFHWNDVCYDVDIKGTTRRILSQVDGWVQPGKSTALMGFSGAGKTTLLDALAGRVTTGILSGETLINGRPTDASFQHCVGYVKQQDVHLETMTVREALDFSALLRQPASVPRAEKLRHVDRVVEMLEMDEFAGAVIGVPGQGLNVEQRKRLTIGVELAARPELLIFLDEPTSGLDSQTSWAICGLIQRLTSAGQAVLCTIHQPSSLLFSRFDRLLLLAPGGKTVYFGDLGENCLTLVRYLERNGAPPCPAEANPAEWMLDVIKPPLDGSAGIDWHQVWRCSPEYELVKGEMARLHSLSNTNTRNSPDHNDASSSKEFAASFGTQLVQVLNRTFKHFWRSPTYIWSKFSLVGLSCLYLGFSFEARLTLQGMQNQLYAIYLFFILFNSLNEQTMPMFVPQRALYEVRERPSKVYHWTTLLLSNIVVEMAWNVIAAAIAYVCWYYPVGFSALPGGSGSSGDDLSLRGFLVFLFLTLFLLFTCTFSHMAIAWIETAETAGVLASLLYIFCIAFSGIGVVPADLPEFWTFMYRVSPVNYMISGVMSSAMAGYEVSCDPSEVLHMVAPANTTCADYLGPFVASSGGTVLGDPLAMGSCAFCPLATTDDFLARFGISYADRWRNFGLLWVYIIVNVGLALGLYWVFRVPKGKGLKRGV</sequence>
<dbReference type="InParanoid" id="A0A136IQH1"/>
<organism evidence="12 13">
    <name type="scientific">Microdochium bolleyi</name>
    <dbReference type="NCBI Taxonomy" id="196109"/>
    <lineage>
        <taxon>Eukaryota</taxon>
        <taxon>Fungi</taxon>
        <taxon>Dikarya</taxon>
        <taxon>Ascomycota</taxon>
        <taxon>Pezizomycotina</taxon>
        <taxon>Sordariomycetes</taxon>
        <taxon>Xylariomycetidae</taxon>
        <taxon>Xylariales</taxon>
        <taxon>Microdochiaceae</taxon>
        <taxon>Microdochium</taxon>
    </lineage>
</organism>
<protein>
    <submittedName>
        <fullName evidence="12">ABC-2 type transporter-domain-containing protein</fullName>
    </submittedName>
</protein>
<keyword evidence="6" id="KW-0067">ATP-binding</keyword>
<dbReference type="GO" id="GO:0016020">
    <property type="term" value="C:membrane"/>
    <property type="evidence" value="ECO:0007669"/>
    <property type="project" value="UniProtKB-SubCell"/>
</dbReference>
<evidence type="ECO:0000256" key="7">
    <source>
        <dbReference type="ARBA" id="ARBA00022989"/>
    </source>
</evidence>
<dbReference type="OrthoDB" id="245989at2759"/>
<dbReference type="Pfam" id="PF01061">
    <property type="entry name" value="ABC2_membrane"/>
    <property type="match status" value="2"/>
</dbReference>
<dbReference type="PROSITE" id="PS00211">
    <property type="entry name" value="ABC_TRANSPORTER_1"/>
    <property type="match status" value="1"/>
</dbReference>
<dbReference type="Pfam" id="PF06422">
    <property type="entry name" value="PDR_CDR"/>
    <property type="match status" value="1"/>
</dbReference>
<evidence type="ECO:0000256" key="6">
    <source>
        <dbReference type="ARBA" id="ARBA00022840"/>
    </source>
</evidence>
<dbReference type="SMART" id="SM00382">
    <property type="entry name" value="AAA"/>
    <property type="match status" value="2"/>
</dbReference>
<dbReference type="InterPro" id="IPR010929">
    <property type="entry name" value="PDR_CDR_ABC"/>
</dbReference>
<dbReference type="SUPFAM" id="SSF52540">
    <property type="entry name" value="P-loop containing nucleoside triphosphate hydrolases"/>
    <property type="match status" value="2"/>
</dbReference>
<keyword evidence="13" id="KW-1185">Reference proteome</keyword>
<evidence type="ECO:0000313" key="13">
    <source>
        <dbReference type="Proteomes" id="UP000070501"/>
    </source>
</evidence>
<keyword evidence="5" id="KW-0547">Nucleotide-binding</keyword>
<dbReference type="Pfam" id="PF00005">
    <property type="entry name" value="ABC_tran"/>
    <property type="match status" value="2"/>
</dbReference>
<dbReference type="InterPro" id="IPR034003">
    <property type="entry name" value="ABCG_PDR_2"/>
</dbReference>
<feature type="transmembrane region" description="Helical" evidence="10">
    <location>
        <begin position="1192"/>
        <end position="1215"/>
    </location>
</feature>
<dbReference type="GO" id="GO:0016887">
    <property type="term" value="F:ATP hydrolysis activity"/>
    <property type="evidence" value="ECO:0007669"/>
    <property type="project" value="InterPro"/>
</dbReference>
<dbReference type="InterPro" id="IPR013525">
    <property type="entry name" value="ABC2_TM"/>
</dbReference>
<dbReference type="Gene3D" id="3.40.50.300">
    <property type="entry name" value="P-loop containing nucleotide triphosphate hydrolases"/>
    <property type="match status" value="2"/>
</dbReference>
<dbReference type="InterPro" id="IPR003439">
    <property type="entry name" value="ABC_transporter-like_ATP-bd"/>
</dbReference>